<dbReference type="STRING" id="1712654.A7C91_05035"/>
<protein>
    <recommendedName>
        <fullName evidence="1">HTH arsR-type domain-containing protein</fullName>
    </recommendedName>
</protein>
<dbReference type="NCBIfam" id="NF033788">
    <property type="entry name" value="HTH_metalloreg"/>
    <property type="match status" value="1"/>
</dbReference>
<organism evidence="2 3">
    <name type="scientific">Thermococcus piezophilus</name>
    <dbReference type="NCBI Taxonomy" id="1712654"/>
    <lineage>
        <taxon>Archaea</taxon>
        <taxon>Methanobacteriati</taxon>
        <taxon>Methanobacteriota</taxon>
        <taxon>Thermococci</taxon>
        <taxon>Thermococcales</taxon>
        <taxon>Thermococcaceae</taxon>
        <taxon>Thermococcus</taxon>
    </lineage>
</organism>
<dbReference type="InterPro" id="IPR056504">
    <property type="entry name" value="HTH_HVO_0163_N"/>
</dbReference>
<dbReference type="SUPFAM" id="SSF46785">
    <property type="entry name" value="Winged helix' DNA-binding domain"/>
    <property type="match status" value="2"/>
</dbReference>
<reference evidence="3" key="1">
    <citation type="journal article" date="2016" name="Syst. Appl. Microbiol.">
        <title>Thermococcus piezophilus sp. nov., a novel hyperthermophilic and piezophilic archaeon with a broad pressure range for growth, isolated from a deepest hydrothermal vent at the Mid-Cayman Rise.</title>
        <authorList>
            <person name="Dalmasso C."/>
            <person name="Oger P."/>
            <person name="Selva G."/>
            <person name="Courtine D."/>
            <person name="L'Haridon S."/>
            <person name="Garlaschelli A."/>
            <person name="Roussel E."/>
            <person name="Miyazaki J."/>
            <person name="Reveillaud J."/>
            <person name="Jebbar M."/>
            <person name="Takai K."/>
            <person name="Maignien L."/>
            <person name="Alain K."/>
        </authorList>
    </citation>
    <scope>NUCLEOTIDE SEQUENCE [LARGE SCALE GENOMIC DNA]</scope>
    <source>
        <strain evidence="3">CDGS</strain>
    </source>
</reference>
<accession>A0A172WGN5</accession>
<feature type="domain" description="HTH arsR-type" evidence="1">
    <location>
        <begin position="58"/>
        <end position="157"/>
    </location>
</feature>
<dbReference type="OrthoDB" id="28610at2157"/>
<evidence type="ECO:0000313" key="3">
    <source>
        <dbReference type="Proteomes" id="UP000076969"/>
    </source>
</evidence>
<gene>
    <name evidence="2" type="ORF">A7C91_05035</name>
</gene>
<dbReference type="Gene3D" id="1.10.10.10">
    <property type="entry name" value="Winged helix-like DNA-binding domain superfamily/Winged helix DNA-binding domain"/>
    <property type="match status" value="2"/>
</dbReference>
<dbReference type="PRINTS" id="PR00778">
    <property type="entry name" value="HTHARSR"/>
</dbReference>
<dbReference type="Pfam" id="PF01022">
    <property type="entry name" value="HTH_5"/>
    <property type="match status" value="1"/>
</dbReference>
<dbReference type="Pfam" id="PF24266">
    <property type="entry name" value="HTH_HVO_0163_N"/>
    <property type="match status" value="1"/>
</dbReference>
<dbReference type="InterPro" id="IPR036388">
    <property type="entry name" value="WH-like_DNA-bd_sf"/>
</dbReference>
<dbReference type="GO" id="GO:0003700">
    <property type="term" value="F:DNA-binding transcription factor activity"/>
    <property type="evidence" value="ECO:0007669"/>
    <property type="project" value="InterPro"/>
</dbReference>
<dbReference type="GeneID" id="28495535"/>
<dbReference type="EMBL" id="CP015520">
    <property type="protein sequence ID" value="ANF22603.1"/>
    <property type="molecule type" value="Genomic_DNA"/>
</dbReference>
<dbReference type="SMART" id="SM00418">
    <property type="entry name" value="HTH_ARSR"/>
    <property type="match status" value="1"/>
</dbReference>
<evidence type="ECO:0000259" key="1">
    <source>
        <dbReference type="PROSITE" id="PS50987"/>
    </source>
</evidence>
<dbReference type="AlphaFoldDB" id="A0A172WGN5"/>
<keyword evidence="3" id="KW-1185">Reference proteome</keyword>
<dbReference type="InterPro" id="IPR001845">
    <property type="entry name" value="HTH_ArsR_DNA-bd_dom"/>
</dbReference>
<dbReference type="CDD" id="cd00090">
    <property type="entry name" value="HTH_ARSR"/>
    <property type="match status" value="2"/>
</dbReference>
<proteinExistence type="predicted"/>
<dbReference type="InterPro" id="IPR011991">
    <property type="entry name" value="ArsR-like_HTH"/>
</dbReference>
<evidence type="ECO:0000313" key="2">
    <source>
        <dbReference type="EMBL" id="ANF22603.1"/>
    </source>
</evidence>
<name>A0A172WGN5_9EURY</name>
<dbReference type="PANTHER" id="PTHR36216">
    <property type="entry name" value="TRANSCRIPTIONAL REGULATOR, TRMB"/>
    <property type="match status" value="1"/>
</dbReference>
<dbReference type="KEGG" id="tpie:A7C91_05035"/>
<dbReference type="PROSITE" id="PS50987">
    <property type="entry name" value="HTH_ARSR_2"/>
    <property type="match status" value="1"/>
</dbReference>
<dbReference type="Proteomes" id="UP000076969">
    <property type="component" value="Chromosome"/>
</dbReference>
<dbReference type="RefSeq" id="WP_068665460.1">
    <property type="nucleotide sequence ID" value="NZ_CP015520.1"/>
</dbReference>
<dbReference type="InterPro" id="IPR036390">
    <property type="entry name" value="WH_DNA-bd_sf"/>
</dbReference>
<dbReference type="PANTHER" id="PTHR36216:SF1">
    <property type="entry name" value="HTH ARSR-TYPE DOMAIN-CONTAINING PROTEIN"/>
    <property type="match status" value="1"/>
</dbReference>
<sequence>MERRNEILQYIENRPGVTFRELARELGVGIGDLQYHLHRLEKEGKVFSRKIGKKRYIFPKGFKKEYEKLIIAISTETRRKILLLLMKGPKGQSEIAKRLRLSQPTVSYHMDELVKLRIVSARKEGKNVTYTLSYNPSVMARVIRDYRPSLWEKLADNLIDLLTSVGDKND</sequence>